<evidence type="ECO:0000256" key="4">
    <source>
        <dbReference type="SAM" id="MobiDB-lite"/>
    </source>
</evidence>
<evidence type="ECO:0000256" key="1">
    <source>
        <dbReference type="ARBA" id="ARBA00008553"/>
    </source>
</evidence>
<evidence type="ECO:0000256" key="2">
    <source>
        <dbReference type="ARBA" id="ARBA00022980"/>
    </source>
</evidence>
<feature type="domain" description="Large ribosomal subunit protein uL5 C-terminal" evidence="5">
    <location>
        <begin position="250"/>
        <end position="348"/>
    </location>
</feature>
<keyword evidence="2 6" id="KW-0689">Ribosomal protein</keyword>
<dbReference type="InterPro" id="IPR031309">
    <property type="entry name" value="Ribosomal_uL5_C"/>
</dbReference>
<name>A0AAJ0BNW7_9PEZI</name>
<dbReference type="GO" id="GO:0003735">
    <property type="term" value="F:structural constituent of ribosome"/>
    <property type="evidence" value="ECO:0007669"/>
    <property type="project" value="InterPro"/>
</dbReference>
<keyword evidence="3" id="KW-0687">Ribonucleoprotein</keyword>
<dbReference type="Proteomes" id="UP001239445">
    <property type="component" value="Unassembled WGS sequence"/>
</dbReference>
<accession>A0AAJ0BNW7</accession>
<dbReference type="GO" id="GO:0006412">
    <property type="term" value="P:translation"/>
    <property type="evidence" value="ECO:0007669"/>
    <property type="project" value="InterPro"/>
</dbReference>
<feature type="compositionally biased region" description="Basic and acidic residues" evidence="4">
    <location>
        <begin position="149"/>
        <end position="165"/>
    </location>
</feature>
<evidence type="ECO:0000313" key="7">
    <source>
        <dbReference type="Proteomes" id="UP001239445"/>
    </source>
</evidence>
<comment type="caution">
    <text evidence="6">The sequence shown here is derived from an EMBL/GenBank/DDBJ whole genome shotgun (WGS) entry which is preliminary data.</text>
</comment>
<reference evidence="6" key="1">
    <citation type="submission" date="2023-06" db="EMBL/GenBank/DDBJ databases">
        <title>Genome-scale phylogeny and comparative genomics of the fungal order Sordariales.</title>
        <authorList>
            <consortium name="Lawrence Berkeley National Laboratory"/>
            <person name="Hensen N."/>
            <person name="Bonometti L."/>
            <person name="Westerberg I."/>
            <person name="Brannstrom I.O."/>
            <person name="Guillou S."/>
            <person name="Cros-Aarteil S."/>
            <person name="Calhoun S."/>
            <person name="Haridas S."/>
            <person name="Kuo A."/>
            <person name="Mondo S."/>
            <person name="Pangilinan J."/>
            <person name="Riley R."/>
            <person name="Labutti K."/>
            <person name="Andreopoulos B."/>
            <person name="Lipzen A."/>
            <person name="Chen C."/>
            <person name="Yanf M."/>
            <person name="Daum C."/>
            <person name="Ng V."/>
            <person name="Clum A."/>
            <person name="Steindorff A."/>
            <person name="Ohm R."/>
            <person name="Martin F."/>
            <person name="Silar P."/>
            <person name="Natvig D."/>
            <person name="Lalanne C."/>
            <person name="Gautier V."/>
            <person name="Ament-Velasquez S.L."/>
            <person name="Kruys A."/>
            <person name="Hutchinson M.I."/>
            <person name="Powell A.J."/>
            <person name="Barry K."/>
            <person name="Miller A.N."/>
            <person name="Grigoriev I.V."/>
            <person name="Debuchy R."/>
            <person name="Gladieux P."/>
            <person name="Thoren M.H."/>
            <person name="Johannesson H."/>
        </authorList>
    </citation>
    <scope>NUCLEOTIDE SEQUENCE</scope>
    <source>
        <strain evidence="6">PSN4</strain>
    </source>
</reference>
<dbReference type="InterPro" id="IPR002132">
    <property type="entry name" value="Ribosomal_uL5"/>
</dbReference>
<keyword evidence="7" id="KW-1185">Reference proteome</keyword>
<dbReference type="Pfam" id="PF00673">
    <property type="entry name" value="Ribosomal_L5_C"/>
    <property type="match status" value="1"/>
</dbReference>
<sequence>MASLRGVSRPARGLPICNPSRSVFPACTRRNGSTQAAEAAAPIPELLELETDSKLDAPELSPEEKKIFRPWKRAADRKIPLPGSRYQYHPPKYYRGPLHPIQSPAASDPVARDFVPGPFSFPRLRQTLYSTIAPDLMTLAYLHTPPGTPKKEPAERLRTWDDSSPYHKNRPLRAPRGAPVLPLRERNITFRNIPEIKEITLATYVPQAIKDADHLVVARTALLALTGTLPDITKTNSNVAQWQIIKGKKSGVKTTMYGNDAYDFLDRCINIVFPRIKDWKGIEASTGDSCGNLSWGFTPDQLALFPEIEVNYDMYPAKMIPGCRVFVKTSATSDRQARLLLQALGIPFTGEIRD</sequence>
<dbReference type="AlphaFoldDB" id="A0AAJ0BNW7"/>
<protein>
    <submittedName>
        <fullName evidence="6">Mitochondrial ribosomal protein l7-like protein</fullName>
    </submittedName>
</protein>
<organism evidence="6 7">
    <name type="scientific">Echria macrotheca</name>
    <dbReference type="NCBI Taxonomy" id="438768"/>
    <lineage>
        <taxon>Eukaryota</taxon>
        <taxon>Fungi</taxon>
        <taxon>Dikarya</taxon>
        <taxon>Ascomycota</taxon>
        <taxon>Pezizomycotina</taxon>
        <taxon>Sordariomycetes</taxon>
        <taxon>Sordariomycetidae</taxon>
        <taxon>Sordariales</taxon>
        <taxon>Schizotheciaceae</taxon>
        <taxon>Echria</taxon>
    </lineage>
</organism>
<proteinExistence type="inferred from homology"/>
<dbReference type="EMBL" id="MU839827">
    <property type="protein sequence ID" value="KAK1760474.1"/>
    <property type="molecule type" value="Genomic_DNA"/>
</dbReference>
<dbReference type="SUPFAM" id="SSF55282">
    <property type="entry name" value="RL5-like"/>
    <property type="match status" value="1"/>
</dbReference>
<dbReference type="GO" id="GO:1990904">
    <property type="term" value="C:ribonucleoprotein complex"/>
    <property type="evidence" value="ECO:0007669"/>
    <property type="project" value="UniProtKB-KW"/>
</dbReference>
<evidence type="ECO:0000259" key="5">
    <source>
        <dbReference type="Pfam" id="PF00673"/>
    </source>
</evidence>
<evidence type="ECO:0000313" key="6">
    <source>
        <dbReference type="EMBL" id="KAK1760474.1"/>
    </source>
</evidence>
<feature type="region of interest" description="Disordered" evidence="4">
    <location>
        <begin position="145"/>
        <end position="174"/>
    </location>
</feature>
<evidence type="ECO:0000256" key="3">
    <source>
        <dbReference type="ARBA" id="ARBA00023274"/>
    </source>
</evidence>
<dbReference type="PANTHER" id="PTHR11994">
    <property type="entry name" value="60S RIBOSOMAL PROTEIN L11-RELATED"/>
    <property type="match status" value="1"/>
</dbReference>
<dbReference type="Gene3D" id="3.30.1440.10">
    <property type="match status" value="1"/>
</dbReference>
<dbReference type="GO" id="GO:0005840">
    <property type="term" value="C:ribosome"/>
    <property type="evidence" value="ECO:0007669"/>
    <property type="project" value="UniProtKB-KW"/>
</dbReference>
<dbReference type="InterPro" id="IPR022803">
    <property type="entry name" value="Ribosomal_uL5_dom_sf"/>
</dbReference>
<comment type="similarity">
    <text evidence="1">Belongs to the universal ribosomal protein uL5 family.</text>
</comment>
<gene>
    <name evidence="6" type="ORF">QBC47DRAFT_367197</name>
</gene>